<dbReference type="VEuPathDB" id="FungiDB:H257_09816"/>
<organism evidence="5">
    <name type="scientific">Aphanomyces astaci</name>
    <name type="common">Crayfish plague agent</name>
    <dbReference type="NCBI Taxonomy" id="112090"/>
    <lineage>
        <taxon>Eukaryota</taxon>
        <taxon>Sar</taxon>
        <taxon>Stramenopiles</taxon>
        <taxon>Oomycota</taxon>
        <taxon>Saprolegniomycetes</taxon>
        <taxon>Saprolegniales</taxon>
        <taxon>Verrucalvaceae</taxon>
        <taxon>Aphanomyces</taxon>
    </lineage>
</organism>
<evidence type="ECO:0000313" key="5">
    <source>
        <dbReference type="EMBL" id="ETV76353.1"/>
    </source>
</evidence>
<comment type="subcellular location">
    <subcellularLocation>
        <location evidence="1">Host cell</location>
    </subcellularLocation>
    <subcellularLocation>
        <location evidence="2">Secreted</location>
    </subcellularLocation>
</comment>
<evidence type="ECO:0000256" key="1">
    <source>
        <dbReference type="ARBA" id="ARBA00004340"/>
    </source>
</evidence>
<sequence>MKTKAYVSLGFHSWFYLELSSTFVCVFYPLPPPPCLFNINDKIKEKNVNTITCDSKDLDLYLAFKEGAWLNLAGAKALTLDDLKGFDTMDPLSRIDNAMHFGTRFQPNEGEVHVLVTVAVANEKSSTTQLAAPAQEQMVETKQKRYVHSQMNSENGVEFLQNMNMWVKYWSATPYPDEDRFTVDAFHWETVDVAGQTIALTESQQRARYREYMETGIGNVLAQEKLCVVGVENAPDLLTAYIPHLDIHLAGRTDLVILSDEVLRGNADDLRVLPGARMVVEVKKSIQSDSMFQALTELTALDLLTTDPVVALLTDLNDHWHFFWLSEVTGEGTEKLHVFVKWPITNPGQAFEIIRTLLTSSATVIQLPGSKALANRRKLTHMLPTIGEGGGGVLDSIERYFDIESVLGPDVEMARAVARQVVSSIPNFNTTTKIEASWEPAANLLEDIPTEFKRYVRSNKTDPQVKAMAAALGVTQSLGGIVANLPFAEPLNTSQEGIQVFD</sequence>
<dbReference type="EMBL" id="KI913137">
    <property type="protein sequence ID" value="ETV76353.1"/>
    <property type="molecule type" value="Genomic_DNA"/>
</dbReference>
<dbReference type="AlphaFoldDB" id="W4GBL0"/>
<dbReference type="GeneID" id="20811812"/>
<dbReference type="OrthoDB" id="74661at2759"/>
<keyword evidence="3" id="KW-0964">Secreted</keyword>
<gene>
    <name evidence="5" type="ORF">H257_09816</name>
</gene>
<dbReference type="GO" id="GO:0005576">
    <property type="term" value="C:extracellular region"/>
    <property type="evidence" value="ECO:0007669"/>
    <property type="project" value="UniProtKB-SubCell"/>
</dbReference>
<dbReference type="GO" id="GO:0043657">
    <property type="term" value="C:host cell"/>
    <property type="evidence" value="ECO:0007669"/>
    <property type="project" value="UniProtKB-SubCell"/>
</dbReference>
<feature type="domain" description="Crinkler effector protein N-terminal" evidence="4">
    <location>
        <begin position="40"/>
        <end position="116"/>
    </location>
</feature>
<name>W4GBL0_APHAT</name>
<dbReference type="InterPro" id="IPR045379">
    <property type="entry name" value="Crinkler_N"/>
</dbReference>
<proteinExistence type="predicted"/>
<evidence type="ECO:0000256" key="2">
    <source>
        <dbReference type="ARBA" id="ARBA00004613"/>
    </source>
</evidence>
<evidence type="ECO:0000259" key="4">
    <source>
        <dbReference type="Pfam" id="PF20147"/>
    </source>
</evidence>
<protein>
    <recommendedName>
        <fullName evidence="4">Crinkler effector protein N-terminal domain-containing protein</fullName>
    </recommendedName>
</protein>
<evidence type="ECO:0000256" key="3">
    <source>
        <dbReference type="ARBA" id="ARBA00022525"/>
    </source>
</evidence>
<accession>W4GBL0</accession>
<dbReference type="Pfam" id="PF20147">
    <property type="entry name" value="Crinkler"/>
    <property type="match status" value="1"/>
</dbReference>
<dbReference type="RefSeq" id="XP_009834478.1">
    <property type="nucleotide sequence ID" value="XM_009836176.1"/>
</dbReference>
<reference evidence="5" key="1">
    <citation type="submission" date="2013-12" db="EMBL/GenBank/DDBJ databases">
        <title>The Genome Sequence of Aphanomyces astaci APO3.</title>
        <authorList>
            <consortium name="The Broad Institute Genomics Platform"/>
            <person name="Russ C."/>
            <person name="Tyler B."/>
            <person name="van West P."/>
            <person name="Dieguez-Uribeondo J."/>
            <person name="Young S.K."/>
            <person name="Zeng Q."/>
            <person name="Gargeya S."/>
            <person name="Fitzgerald M."/>
            <person name="Abouelleil A."/>
            <person name="Alvarado L."/>
            <person name="Chapman S.B."/>
            <person name="Gainer-Dewar J."/>
            <person name="Goldberg J."/>
            <person name="Griggs A."/>
            <person name="Gujja S."/>
            <person name="Hansen M."/>
            <person name="Howarth C."/>
            <person name="Imamovic A."/>
            <person name="Ireland A."/>
            <person name="Larimer J."/>
            <person name="McCowan C."/>
            <person name="Murphy C."/>
            <person name="Pearson M."/>
            <person name="Poon T.W."/>
            <person name="Priest M."/>
            <person name="Roberts A."/>
            <person name="Saif S."/>
            <person name="Shea T."/>
            <person name="Sykes S."/>
            <person name="Wortman J."/>
            <person name="Nusbaum C."/>
            <person name="Birren B."/>
        </authorList>
    </citation>
    <scope>NUCLEOTIDE SEQUENCE [LARGE SCALE GENOMIC DNA]</scope>
    <source>
        <strain evidence="5">APO3</strain>
    </source>
</reference>